<comment type="caution">
    <text evidence="1">The sequence shown here is derived from an EMBL/GenBank/DDBJ whole genome shotgun (WGS) entry which is preliminary data.</text>
</comment>
<proteinExistence type="predicted"/>
<sequence>MAIWAGEQGSYLAGELTAVIRKKQGGFTNPFADVATEAMILPLGPSGGVSQLPFWGGLVLGDWFTWLVKSRDYLAGRIWDSIGARVPN</sequence>
<evidence type="ECO:0000313" key="2">
    <source>
        <dbReference type="Proteomes" id="UP000237271"/>
    </source>
</evidence>
<dbReference type="Proteomes" id="UP000237271">
    <property type="component" value="Unassembled WGS sequence"/>
</dbReference>
<accession>A0A2P4XQ55</accession>
<dbReference type="OrthoDB" id="202203at2759"/>
<keyword evidence="2" id="KW-1185">Reference proteome</keyword>
<protein>
    <submittedName>
        <fullName evidence="1">Pyridine nucleotide-disulfide oxidoreductase</fullName>
    </submittedName>
</protein>
<dbReference type="EMBL" id="NCKW01008796">
    <property type="protein sequence ID" value="POM67672.1"/>
    <property type="molecule type" value="Genomic_DNA"/>
</dbReference>
<name>A0A2P4XQ55_9STRA</name>
<evidence type="ECO:0000313" key="1">
    <source>
        <dbReference type="EMBL" id="POM67672.1"/>
    </source>
</evidence>
<organism evidence="1 2">
    <name type="scientific">Phytophthora palmivora</name>
    <dbReference type="NCBI Taxonomy" id="4796"/>
    <lineage>
        <taxon>Eukaryota</taxon>
        <taxon>Sar</taxon>
        <taxon>Stramenopiles</taxon>
        <taxon>Oomycota</taxon>
        <taxon>Peronosporomycetes</taxon>
        <taxon>Peronosporales</taxon>
        <taxon>Peronosporaceae</taxon>
        <taxon>Phytophthora</taxon>
    </lineage>
</organism>
<gene>
    <name evidence="1" type="ORF">PHPALM_16284</name>
</gene>
<dbReference type="AlphaFoldDB" id="A0A2P4XQ55"/>
<reference evidence="1 2" key="1">
    <citation type="journal article" date="2017" name="Genome Biol. Evol.">
        <title>Phytophthora megakarya and P. palmivora, closely related causal agents of cacao black pod rot, underwent increases in genome sizes and gene numbers by different mechanisms.</title>
        <authorList>
            <person name="Ali S.S."/>
            <person name="Shao J."/>
            <person name="Lary D.J."/>
            <person name="Kronmiller B."/>
            <person name="Shen D."/>
            <person name="Strem M.D."/>
            <person name="Amoako-Attah I."/>
            <person name="Akrofi A.Y."/>
            <person name="Begoude B.A."/>
            <person name="Ten Hoopen G.M."/>
            <person name="Coulibaly K."/>
            <person name="Kebe B.I."/>
            <person name="Melnick R.L."/>
            <person name="Guiltinan M.J."/>
            <person name="Tyler B.M."/>
            <person name="Meinhardt L.W."/>
            <person name="Bailey B.A."/>
        </authorList>
    </citation>
    <scope>NUCLEOTIDE SEQUENCE [LARGE SCALE GENOMIC DNA]</scope>
    <source>
        <strain evidence="2">sbr112.9</strain>
    </source>
</reference>